<evidence type="ECO:0000256" key="7">
    <source>
        <dbReference type="ARBA" id="ARBA00023136"/>
    </source>
</evidence>
<evidence type="ECO:0000256" key="5">
    <source>
        <dbReference type="ARBA" id="ARBA00022927"/>
    </source>
</evidence>
<evidence type="ECO:0000313" key="10">
    <source>
        <dbReference type="Proteomes" id="UP001412239"/>
    </source>
</evidence>
<feature type="region of interest" description="Disordered" evidence="8">
    <location>
        <begin position="719"/>
        <end position="793"/>
    </location>
</feature>
<dbReference type="Proteomes" id="UP001412239">
    <property type="component" value="Unassembled WGS sequence"/>
</dbReference>
<dbReference type="GO" id="GO:0017119">
    <property type="term" value="C:Golgi transport complex"/>
    <property type="evidence" value="ECO:0007669"/>
    <property type="project" value="InterPro"/>
</dbReference>
<keyword evidence="6" id="KW-0333">Golgi apparatus</keyword>
<reference evidence="9" key="1">
    <citation type="submission" date="2015-10" db="EMBL/GenBank/DDBJ databases">
        <authorList>
            <person name="Regsiter A."/>
            <person name="william w."/>
        </authorList>
    </citation>
    <scope>NUCLEOTIDE SEQUENCE</scope>
    <source>
        <strain evidence="9">Montdore</strain>
    </source>
</reference>
<keyword evidence="7" id="KW-0472">Membrane</keyword>
<evidence type="ECO:0000256" key="6">
    <source>
        <dbReference type="ARBA" id="ARBA00023034"/>
    </source>
</evidence>
<dbReference type="PANTHER" id="PTHR31658:SF0">
    <property type="entry name" value="CONSERVED OLIGOMERIC GOLGI COMPLEX SUBUNIT 1"/>
    <property type="match status" value="1"/>
</dbReference>
<accession>A0A292PPL3</accession>
<dbReference type="InterPro" id="IPR033370">
    <property type="entry name" value="COG1"/>
</dbReference>
<protein>
    <recommendedName>
        <fullName evidence="3">Conserved oligomeric Golgi complex subunit 1</fullName>
    </recommendedName>
</protein>
<sequence>MAAAPPDVKSLKKWEDAFQYPTPQVRQLERQLQTELSSNKMKLRGLVGFQRLIERSSESYRDLLQTAERIIDMDTSAQKVERNLAETSRSCNSRLLDKKARNLKIFEERVGAGDREKYIFASQLAVLQNCPPAVSRLLPNNKGDSCLLATKVFVVSRLLLKSLSQQDSIPLLSSLRAQLAALRAFLLQHIDTLISTPYLPIEQLIPALSSFSLSKTSSCADVLRHFFFVRSTAISSILTESPVPSAEATLKALSLFNQTLQNAQGLFPKVLSESLLQLKSQSLLQDPDLLGLAELGLDSNGRWLTEQVREFIPWVRHDDLERSRVVEQGKSWATKELENLNIAFERALQGIEDIRELVSLRGNILGLWRAGRKGRREFLQKGEKFRGLATARLAEVLKAKIDSLAAVGHELGELLKGVDGAGKDYSVSLWSSSLSSMGLANGGSAFKEAVQSRVLGKDSPVKAFGKKHENWLSSIADSAAVARGLRVPSASSAEDEDDFDAEEERIQEGMEDAVYVEKKMGESLDTAYGGLQDVVGELVERLEASEAKEGKEEKGIDPTKYLEKSMAYWHFTNIATTMRAAFLLRAIRQIRQNPPKRDDDSLIALSWFGTMLIPRLHVLIATSVGKKPFTSVKRLLENRKWSGKLASKTLWEGGTPPLPIQPSPLVFKFLHDLVTDMHRVGDDVWTPMAVKCIKGWASKHLWQALESVLQDREIVEATLTNGSADGNTQQKEPEPKTEHENQLKHHPETNGNDSEHPNHESECKEAGINNSNNEANNHKPNGASEPMTEVTANSHDDNYSRKVIGKDWAIQLLFDTLYLDEALLRKGANAGNSGITSLAGKVESAVGAELGFDEELRRRLEGGAREYWKRTCLLFALLS</sequence>
<feature type="compositionally biased region" description="Basic and acidic residues" evidence="8">
    <location>
        <begin position="731"/>
        <end position="765"/>
    </location>
</feature>
<dbReference type="GO" id="GO:0015031">
    <property type="term" value="P:protein transport"/>
    <property type="evidence" value="ECO:0007669"/>
    <property type="project" value="UniProtKB-KW"/>
</dbReference>
<comment type="similarity">
    <text evidence="2">Belongs to the COG1 family.</text>
</comment>
<keyword evidence="4" id="KW-0813">Transport</keyword>
<dbReference type="AlphaFoldDB" id="A0A292PPL3"/>
<evidence type="ECO:0000256" key="4">
    <source>
        <dbReference type="ARBA" id="ARBA00022448"/>
    </source>
</evidence>
<dbReference type="GO" id="GO:0006891">
    <property type="term" value="P:intra-Golgi vesicle-mediated transport"/>
    <property type="evidence" value="ECO:0007669"/>
    <property type="project" value="InterPro"/>
</dbReference>
<name>A0A292PPL3_9PEZI</name>
<keyword evidence="10" id="KW-1185">Reference proteome</keyword>
<dbReference type="GO" id="GO:0000139">
    <property type="term" value="C:Golgi membrane"/>
    <property type="evidence" value="ECO:0007669"/>
    <property type="project" value="UniProtKB-SubCell"/>
</dbReference>
<keyword evidence="5" id="KW-0653">Protein transport</keyword>
<feature type="compositionally biased region" description="Low complexity" evidence="8">
    <location>
        <begin position="769"/>
        <end position="781"/>
    </location>
</feature>
<gene>
    <name evidence="9" type="ORF">GSTUAT00007280001</name>
</gene>
<evidence type="ECO:0000313" key="9">
    <source>
        <dbReference type="EMBL" id="CUS08635.1"/>
    </source>
</evidence>
<dbReference type="PANTHER" id="PTHR31658">
    <property type="entry name" value="CONSERVED OLIGOMERIC GOLGI COMPLEX SUBUNIT 1"/>
    <property type="match status" value="1"/>
</dbReference>
<evidence type="ECO:0000256" key="2">
    <source>
        <dbReference type="ARBA" id="ARBA00006653"/>
    </source>
</evidence>
<dbReference type="EMBL" id="LN891121">
    <property type="protein sequence ID" value="CUS08635.1"/>
    <property type="molecule type" value="Genomic_DNA"/>
</dbReference>
<feature type="compositionally biased region" description="Polar residues" evidence="8">
    <location>
        <begin position="719"/>
        <end position="730"/>
    </location>
</feature>
<evidence type="ECO:0000256" key="1">
    <source>
        <dbReference type="ARBA" id="ARBA00004395"/>
    </source>
</evidence>
<comment type="subcellular location">
    <subcellularLocation>
        <location evidence="1">Golgi apparatus membrane</location>
        <topology evidence="1">Peripheral membrane protein</topology>
    </subcellularLocation>
</comment>
<organism evidence="9 10">
    <name type="scientific">Tuber aestivum</name>
    <name type="common">summer truffle</name>
    <dbReference type="NCBI Taxonomy" id="59557"/>
    <lineage>
        <taxon>Eukaryota</taxon>
        <taxon>Fungi</taxon>
        <taxon>Dikarya</taxon>
        <taxon>Ascomycota</taxon>
        <taxon>Pezizomycotina</taxon>
        <taxon>Pezizomycetes</taxon>
        <taxon>Pezizales</taxon>
        <taxon>Tuberaceae</taxon>
        <taxon>Tuber</taxon>
    </lineage>
</organism>
<evidence type="ECO:0000256" key="8">
    <source>
        <dbReference type="SAM" id="MobiDB-lite"/>
    </source>
</evidence>
<proteinExistence type="inferred from homology"/>
<evidence type="ECO:0000256" key="3">
    <source>
        <dbReference type="ARBA" id="ARBA00020978"/>
    </source>
</evidence>